<evidence type="ECO:0000313" key="3">
    <source>
        <dbReference type="Proteomes" id="UP000027451"/>
    </source>
</evidence>
<evidence type="ECO:0000313" key="2">
    <source>
        <dbReference type="EMBL" id="KDR33671.1"/>
    </source>
</evidence>
<name>A0A656QT74_9BURK</name>
<feature type="chain" id="PRO_5024793723" description="DUF3304 domain-containing protein" evidence="1">
    <location>
        <begin position="31"/>
        <end position="282"/>
    </location>
</feature>
<organism evidence="2 3">
    <name type="scientific">Caballeronia zhejiangensis</name>
    <dbReference type="NCBI Taxonomy" id="871203"/>
    <lineage>
        <taxon>Bacteria</taxon>
        <taxon>Pseudomonadati</taxon>
        <taxon>Pseudomonadota</taxon>
        <taxon>Betaproteobacteria</taxon>
        <taxon>Burkholderiales</taxon>
        <taxon>Burkholderiaceae</taxon>
        <taxon>Caballeronia</taxon>
    </lineage>
</organism>
<feature type="signal peptide" evidence="1">
    <location>
        <begin position="1"/>
        <end position="30"/>
    </location>
</feature>
<sequence>MLNKKKRSRSVFRMLEATLLVLTLAACGKAEPLYSGVSTMGRNYLPYNMNGFTITDAYGNKASGGGDDPPGGGGGIACCYKLKGTEFTVKWDYYDVDQWSPENSHIKHAEAKVSMPATATPDKVGMRIFEVHFFPDRHVELQFPGGLLDPSRVPVVEVSRWMSQHYEKDLDAKFADNWAESHRRIARVVAAAWLKYRLTDQKDLEQFAYFALLVNNRFDAQSEVQRILQESKDQPGQFAKAMQNLPKDLLDDLKRDKFEAVAVPVIEDGLLPPPRTEAKQNA</sequence>
<evidence type="ECO:0000256" key="1">
    <source>
        <dbReference type="SAM" id="SignalP"/>
    </source>
</evidence>
<evidence type="ECO:0008006" key="4">
    <source>
        <dbReference type="Google" id="ProtNLM"/>
    </source>
</evidence>
<gene>
    <name evidence="2" type="ORF">BG60_00415</name>
</gene>
<reference evidence="2 3" key="1">
    <citation type="submission" date="2014-03" db="EMBL/GenBank/DDBJ databases">
        <title>Draft Genome Sequences of Four Burkholderia Strains.</title>
        <authorList>
            <person name="Liu X.Y."/>
            <person name="Li C.X."/>
            <person name="Xu J.H."/>
        </authorList>
    </citation>
    <scope>NUCLEOTIDE SEQUENCE [LARGE SCALE GENOMIC DNA]</scope>
    <source>
        <strain evidence="2 3">OP-1</strain>
    </source>
</reference>
<protein>
    <recommendedName>
        <fullName evidence="4">DUF3304 domain-containing protein</fullName>
    </recommendedName>
</protein>
<comment type="caution">
    <text evidence="2">The sequence shown here is derived from an EMBL/GenBank/DDBJ whole genome shotgun (WGS) entry which is preliminary data.</text>
</comment>
<dbReference type="RefSeq" id="WP_008346018.1">
    <property type="nucleotide sequence ID" value="NZ_CP084286.1"/>
</dbReference>
<keyword evidence="1" id="KW-0732">Signal</keyword>
<accession>A0A656QT74</accession>
<proteinExistence type="predicted"/>
<dbReference type="AlphaFoldDB" id="A0A656QT74"/>
<keyword evidence="3" id="KW-1185">Reference proteome</keyword>
<dbReference type="EMBL" id="JFHD01000001">
    <property type="protein sequence ID" value="KDR33671.1"/>
    <property type="molecule type" value="Genomic_DNA"/>
</dbReference>
<dbReference type="Proteomes" id="UP000027451">
    <property type="component" value="Unassembled WGS sequence"/>
</dbReference>
<dbReference type="PROSITE" id="PS51257">
    <property type="entry name" value="PROKAR_LIPOPROTEIN"/>
    <property type="match status" value="1"/>
</dbReference>